<evidence type="ECO:0000256" key="4">
    <source>
        <dbReference type="ARBA" id="ARBA00023136"/>
    </source>
</evidence>
<evidence type="ECO:0000256" key="1">
    <source>
        <dbReference type="ARBA" id="ARBA00004141"/>
    </source>
</evidence>
<dbReference type="PANTHER" id="PTHR33048">
    <property type="entry name" value="PTH11-LIKE INTEGRAL MEMBRANE PROTEIN (AFU_ORTHOLOGUE AFUA_5G11245)"/>
    <property type="match status" value="1"/>
</dbReference>
<feature type="transmembrane region" description="Helical" evidence="6">
    <location>
        <begin position="134"/>
        <end position="160"/>
    </location>
</feature>
<evidence type="ECO:0000256" key="6">
    <source>
        <dbReference type="SAM" id="Phobius"/>
    </source>
</evidence>
<feature type="transmembrane region" description="Helical" evidence="6">
    <location>
        <begin position="20"/>
        <end position="43"/>
    </location>
</feature>
<feature type="transmembrane region" description="Helical" evidence="6">
    <location>
        <begin position="216"/>
        <end position="238"/>
    </location>
</feature>
<dbReference type="Pfam" id="PF20684">
    <property type="entry name" value="Fung_rhodopsin"/>
    <property type="match status" value="1"/>
</dbReference>
<keyword evidence="4 6" id="KW-0472">Membrane</keyword>
<evidence type="ECO:0000256" key="5">
    <source>
        <dbReference type="ARBA" id="ARBA00038359"/>
    </source>
</evidence>
<protein>
    <recommendedName>
        <fullName evidence="7">Rhodopsin domain-containing protein</fullName>
    </recommendedName>
</protein>
<proteinExistence type="inferred from homology"/>
<evidence type="ECO:0000313" key="9">
    <source>
        <dbReference type="Proteomes" id="UP001302602"/>
    </source>
</evidence>
<comment type="subcellular location">
    <subcellularLocation>
        <location evidence="1">Membrane</location>
        <topology evidence="1">Multi-pass membrane protein</topology>
    </subcellularLocation>
</comment>
<evidence type="ECO:0000256" key="3">
    <source>
        <dbReference type="ARBA" id="ARBA00022989"/>
    </source>
</evidence>
<dbReference type="PANTHER" id="PTHR33048:SF47">
    <property type="entry name" value="INTEGRAL MEMBRANE PROTEIN-RELATED"/>
    <property type="match status" value="1"/>
</dbReference>
<keyword evidence="3 6" id="KW-1133">Transmembrane helix</keyword>
<organism evidence="8 9">
    <name type="scientific">Parathielavia appendiculata</name>
    <dbReference type="NCBI Taxonomy" id="2587402"/>
    <lineage>
        <taxon>Eukaryota</taxon>
        <taxon>Fungi</taxon>
        <taxon>Dikarya</taxon>
        <taxon>Ascomycota</taxon>
        <taxon>Pezizomycotina</taxon>
        <taxon>Sordariomycetes</taxon>
        <taxon>Sordariomycetidae</taxon>
        <taxon>Sordariales</taxon>
        <taxon>Chaetomiaceae</taxon>
        <taxon>Parathielavia</taxon>
    </lineage>
</organism>
<feature type="transmembrane region" description="Helical" evidence="6">
    <location>
        <begin position="55"/>
        <end position="78"/>
    </location>
</feature>
<name>A0AAN6TQK3_9PEZI</name>
<feature type="transmembrane region" description="Helical" evidence="6">
    <location>
        <begin position="182"/>
        <end position="204"/>
    </location>
</feature>
<comment type="similarity">
    <text evidence="5">Belongs to the SAT4 family.</text>
</comment>
<keyword evidence="2 6" id="KW-0812">Transmembrane</keyword>
<reference evidence="8" key="1">
    <citation type="journal article" date="2023" name="Mol. Phylogenet. Evol.">
        <title>Genome-scale phylogeny and comparative genomics of the fungal order Sordariales.</title>
        <authorList>
            <person name="Hensen N."/>
            <person name="Bonometti L."/>
            <person name="Westerberg I."/>
            <person name="Brannstrom I.O."/>
            <person name="Guillou S."/>
            <person name="Cros-Aarteil S."/>
            <person name="Calhoun S."/>
            <person name="Haridas S."/>
            <person name="Kuo A."/>
            <person name="Mondo S."/>
            <person name="Pangilinan J."/>
            <person name="Riley R."/>
            <person name="LaButti K."/>
            <person name="Andreopoulos B."/>
            <person name="Lipzen A."/>
            <person name="Chen C."/>
            <person name="Yan M."/>
            <person name="Daum C."/>
            <person name="Ng V."/>
            <person name="Clum A."/>
            <person name="Steindorff A."/>
            <person name="Ohm R.A."/>
            <person name="Martin F."/>
            <person name="Silar P."/>
            <person name="Natvig D.O."/>
            <person name="Lalanne C."/>
            <person name="Gautier V."/>
            <person name="Ament-Velasquez S.L."/>
            <person name="Kruys A."/>
            <person name="Hutchinson M.I."/>
            <person name="Powell A.J."/>
            <person name="Barry K."/>
            <person name="Miller A.N."/>
            <person name="Grigoriev I.V."/>
            <person name="Debuchy R."/>
            <person name="Gladieux P."/>
            <person name="Hiltunen Thoren M."/>
            <person name="Johannesson H."/>
        </authorList>
    </citation>
    <scope>NUCLEOTIDE SEQUENCE</scope>
    <source>
        <strain evidence="8">CBS 731.68</strain>
    </source>
</reference>
<dbReference type="EMBL" id="MU853259">
    <property type="protein sequence ID" value="KAK4118812.1"/>
    <property type="molecule type" value="Genomic_DNA"/>
</dbReference>
<reference evidence="8" key="2">
    <citation type="submission" date="2023-05" db="EMBL/GenBank/DDBJ databases">
        <authorList>
            <consortium name="Lawrence Berkeley National Laboratory"/>
            <person name="Steindorff A."/>
            <person name="Hensen N."/>
            <person name="Bonometti L."/>
            <person name="Westerberg I."/>
            <person name="Brannstrom I.O."/>
            <person name="Guillou S."/>
            <person name="Cros-Aarteil S."/>
            <person name="Calhoun S."/>
            <person name="Haridas S."/>
            <person name="Kuo A."/>
            <person name="Mondo S."/>
            <person name="Pangilinan J."/>
            <person name="Riley R."/>
            <person name="Labutti K."/>
            <person name="Andreopoulos B."/>
            <person name="Lipzen A."/>
            <person name="Chen C."/>
            <person name="Yanf M."/>
            <person name="Daum C."/>
            <person name="Ng V."/>
            <person name="Clum A."/>
            <person name="Ohm R."/>
            <person name="Martin F."/>
            <person name="Silar P."/>
            <person name="Natvig D."/>
            <person name="Lalanne C."/>
            <person name="Gautier V."/>
            <person name="Ament-Velasquez S.L."/>
            <person name="Kruys A."/>
            <person name="Hutchinson M.I."/>
            <person name="Powell A.J."/>
            <person name="Barry K."/>
            <person name="Miller A.N."/>
            <person name="Grigoriev I.V."/>
            <person name="Debuchy R."/>
            <person name="Gladieux P."/>
            <person name="Thoren M.H."/>
            <person name="Johannesson H."/>
        </authorList>
    </citation>
    <scope>NUCLEOTIDE SEQUENCE</scope>
    <source>
        <strain evidence="8">CBS 731.68</strain>
    </source>
</reference>
<feature type="domain" description="Rhodopsin" evidence="7">
    <location>
        <begin position="39"/>
        <end position="280"/>
    </location>
</feature>
<comment type="caution">
    <text evidence="8">The sequence shown here is derived from an EMBL/GenBank/DDBJ whole genome shotgun (WGS) entry which is preliminary data.</text>
</comment>
<dbReference type="Proteomes" id="UP001302602">
    <property type="component" value="Unassembled WGS sequence"/>
</dbReference>
<dbReference type="GeneID" id="87826412"/>
<evidence type="ECO:0000313" key="8">
    <source>
        <dbReference type="EMBL" id="KAK4118812.1"/>
    </source>
</evidence>
<evidence type="ECO:0000259" key="7">
    <source>
        <dbReference type="Pfam" id="PF20684"/>
    </source>
</evidence>
<dbReference type="AlphaFoldDB" id="A0AAN6TQK3"/>
<dbReference type="GO" id="GO:0016020">
    <property type="term" value="C:membrane"/>
    <property type="evidence" value="ECO:0007669"/>
    <property type="project" value="UniProtKB-SubCell"/>
</dbReference>
<gene>
    <name evidence="8" type="ORF">N657DRAFT_582933</name>
</gene>
<feature type="transmembrane region" description="Helical" evidence="6">
    <location>
        <begin position="98"/>
        <end position="122"/>
    </location>
</feature>
<evidence type="ECO:0000256" key="2">
    <source>
        <dbReference type="ARBA" id="ARBA00022692"/>
    </source>
</evidence>
<accession>A0AAN6TQK3</accession>
<dbReference type="RefSeq" id="XP_062642585.1">
    <property type="nucleotide sequence ID" value="XM_062789642.1"/>
</dbReference>
<dbReference type="InterPro" id="IPR049326">
    <property type="entry name" value="Rhodopsin_dom_fungi"/>
</dbReference>
<sequence length="393" mass="43598">MSSSHDAARSAPANDANESATIIACSVVLLGIAAVAVGLRFYVRARLVRSVKIEDWCMLLSLAFAILASTFLIKQAQAGLGRPFSTLLPDDVMAFRKWAWFQGVFYYLSFWFTKMSILLLYLRVLTHDYIRKATWAVIAIVVVYNVYTFAMHVTMCIPLAKNWDPSITGGYCHAETGHGQQIFWAVIYLHIITDFMIFAIPIPVVAAMTIPLRQKLGLLFVFTVGFFVCLVSIVRAALLHRLINAPDVTWDLIQIANWSSAELNVSIVCGCMPTLRPLLAKAFGPLMDRFFPEPHQSLTDVNDEQPRTIGSMPLKAFRFGRQSKEKGSRAAAPPSATSWAQEETLANVNLETARNGVHSKGMDSDAELIAGGNEVEMQSSHWLKEPSMVHARG</sequence>
<keyword evidence="9" id="KW-1185">Reference proteome</keyword>
<dbReference type="InterPro" id="IPR052337">
    <property type="entry name" value="SAT4-like"/>
</dbReference>